<evidence type="ECO:0000313" key="7">
    <source>
        <dbReference type="EMBL" id="HHJ53822.1"/>
    </source>
</evidence>
<accession>A0A7V5PS22</accession>
<reference evidence="7" key="1">
    <citation type="journal article" date="2020" name="mSystems">
        <title>Genome- and Community-Level Interaction Insights into Carbon Utilization and Element Cycling Functions of Hydrothermarchaeota in Hydrothermal Sediment.</title>
        <authorList>
            <person name="Zhou Z."/>
            <person name="Liu Y."/>
            <person name="Xu W."/>
            <person name="Pan J."/>
            <person name="Luo Z.H."/>
            <person name="Li M."/>
        </authorList>
    </citation>
    <scope>NUCLEOTIDE SEQUENCE [LARGE SCALE GENOMIC DNA]</scope>
    <source>
        <strain evidence="7">HyVt-527</strain>
    </source>
</reference>
<organism evidence="7">
    <name type="scientific">Caldithrix abyssi</name>
    <dbReference type="NCBI Taxonomy" id="187145"/>
    <lineage>
        <taxon>Bacteria</taxon>
        <taxon>Pseudomonadati</taxon>
        <taxon>Calditrichota</taxon>
        <taxon>Calditrichia</taxon>
        <taxon>Calditrichales</taxon>
        <taxon>Calditrichaceae</taxon>
        <taxon>Caldithrix</taxon>
    </lineage>
</organism>
<comment type="catalytic activity">
    <reaction evidence="4">
        <text>a monoamide of a dicarboxylate + H2O = a dicarboxylate + NH4(+)</text>
        <dbReference type="Rhea" id="RHEA:11716"/>
        <dbReference type="ChEBI" id="CHEBI:15377"/>
        <dbReference type="ChEBI" id="CHEBI:28938"/>
        <dbReference type="ChEBI" id="CHEBI:28965"/>
        <dbReference type="ChEBI" id="CHEBI:77450"/>
        <dbReference type="EC" id="3.5.1.3"/>
    </reaction>
</comment>
<dbReference type="Gene3D" id="3.60.110.10">
    <property type="entry name" value="Carbon-nitrogen hydrolase"/>
    <property type="match status" value="1"/>
</dbReference>
<evidence type="ECO:0000256" key="1">
    <source>
        <dbReference type="ARBA" id="ARBA00010613"/>
    </source>
</evidence>
<dbReference type="InterPro" id="IPR003010">
    <property type="entry name" value="C-N_Hydrolase"/>
</dbReference>
<dbReference type="FunFam" id="3.60.110.10:FF:000004">
    <property type="entry name" value="Carbon-nitrogen hydrolase"/>
    <property type="match status" value="1"/>
</dbReference>
<dbReference type="PROSITE" id="PS50263">
    <property type="entry name" value="CN_HYDROLASE"/>
    <property type="match status" value="1"/>
</dbReference>
<dbReference type="NCBIfam" id="NF007757">
    <property type="entry name" value="PRK10438.1"/>
    <property type="match status" value="1"/>
</dbReference>
<dbReference type="Pfam" id="PF00795">
    <property type="entry name" value="CN_hydrolase"/>
    <property type="match status" value="1"/>
</dbReference>
<evidence type="ECO:0000259" key="6">
    <source>
        <dbReference type="PROSITE" id="PS50263"/>
    </source>
</evidence>
<dbReference type="Proteomes" id="UP000886124">
    <property type="component" value="Unassembled WGS sequence"/>
</dbReference>
<sequence length="259" mass="30266">MKDLSVTLIQSRIIWEEPEKNRKLFQAKIRTITETTNCIILPEMFTTGFTMKAEQFAEPPEGATLEWMRETAAQVGSDLAGSFIVKENGRFFNRLYWVKPDGRYFFYDKRHLFRMAQEDRVYRSGASLLTVEVAGWKVRPLICYDLRFPVWSRNRNNEYDVLIYVANWPKRRISHWRLLLKARAVENQAFAIGVNRVGPDGNGIEHTGDSLAVDPLGNVLLDMRDREGAETVRLPRQMLENYRQKFPVWKDSDNFEIVP</sequence>
<dbReference type="GO" id="GO:0106008">
    <property type="term" value="F:2-oxoglutaramate amidase activity"/>
    <property type="evidence" value="ECO:0007669"/>
    <property type="project" value="TreeGrafter"/>
</dbReference>
<dbReference type="EC" id="3.5.1.3" evidence="3"/>
<gene>
    <name evidence="7" type="ORF">ENJ89_11550</name>
</gene>
<protein>
    <recommendedName>
        <fullName evidence="5">Omega-amidase YafV</fullName>
        <ecNumber evidence="3">3.5.1.3</ecNumber>
    </recommendedName>
</protein>
<evidence type="ECO:0000256" key="2">
    <source>
        <dbReference type="ARBA" id="ARBA00022801"/>
    </source>
</evidence>
<dbReference type="InterPro" id="IPR036526">
    <property type="entry name" value="C-N_Hydrolase_sf"/>
</dbReference>
<evidence type="ECO:0000256" key="5">
    <source>
        <dbReference type="ARBA" id="ARBA00072139"/>
    </source>
</evidence>
<dbReference type="PANTHER" id="PTHR47799">
    <property type="entry name" value="OMEGA-AMIDASE YAFV"/>
    <property type="match status" value="1"/>
</dbReference>
<dbReference type="EMBL" id="DROD01000729">
    <property type="protein sequence ID" value="HHJ53822.1"/>
    <property type="molecule type" value="Genomic_DNA"/>
</dbReference>
<dbReference type="InterPro" id="IPR052737">
    <property type="entry name" value="Omega-amidase_YafV"/>
</dbReference>
<dbReference type="AlphaFoldDB" id="A0A7V5PS22"/>
<dbReference type="PANTHER" id="PTHR47799:SF1">
    <property type="entry name" value="OMEGA-AMIDASE YAFV"/>
    <property type="match status" value="1"/>
</dbReference>
<evidence type="ECO:0000256" key="3">
    <source>
        <dbReference type="ARBA" id="ARBA00039118"/>
    </source>
</evidence>
<dbReference type="GO" id="GO:0050152">
    <property type="term" value="F:omega-amidase activity"/>
    <property type="evidence" value="ECO:0007669"/>
    <property type="project" value="UniProtKB-EC"/>
</dbReference>
<comment type="similarity">
    <text evidence="1">Belongs to the carbon-nitrogen hydrolase superfamily. NIT1/NIT2 family.</text>
</comment>
<comment type="caution">
    <text evidence="7">The sequence shown here is derived from an EMBL/GenBank/DDBJ whole genome shotgun (WGS) entry which is preliminary data.</text>
</comment>
<proteinExistence type="inferred from homology"/>
<name>A0A7V5PS22_CALAY</name>
<dbReference type="CDD" id="cd07575">
    <property type="entry name" value="Xc-1258_like"/>
    <property type="match status" value="1"/>
</dbReference>
<evidence type="ECO:0000256" key="4">
    <source>
        <dbReference type="ARBA" id="ARBA00052904"/>
    </source>
</evidence>
<dbReference type="SUPFAM" id="SSF56317">
    <property type="entry name" value="Carbon-nitrogen hydrolase"/>
    <property type="match status" value="1"/>
</dbReference>
<feature type="domain" description="CN hydrolase" evidence="6">
    <location>
        <begin position="4"/>
        <end position="236"/>
    </location>
</feature>
<keyword evidence="2" id="KW-0378">Hydrolase</keyword>